<dbReference type="EMBL" id="FNKB01000001">
    <property type="protein sequence ID" value="SDQ04851.1"/>
    <property type="molecule type" value="Genomic_DNA"/>
</dbReference>
<evidence type="ECO:0000313" key="4">
    <source>
        <dbReference type="Proteomes" id="UP000182690"/>
    </source>
</evidence>
<reference evidence="2 4" key="1">
    <citation type="submission" date="2016-10" db="EMBL/GenBank/DDBJ databases">
        <authorList>
            <person name="de Groot N.N."/>
        </authorList>
    </citation>
    <scope>NUCLEOTIDE SEQUENCE [LARGE SCALE GENOMIC DNA]</scope>
    <source>
        <strain evidence="2 4">DSM 22788</strain>
    </source>
</reference>
<keyword evidence="1" id="KW-0812">Transmembrane</keyword>
<evidence type="ECO:0000313" key="2">
    <source>
        <dbReference type="EMBL" id="SDQ04851.1"/>
    </source>
</evidence>
<sequence length="33" mass="3633">MSATVVVLLVAAFCLVVLGGIIAVRQWFERRSK</sequence>
<protein>
    <submittedName>
        <fullName evidence="2">Uncharacterized protein</fullName>
    </submittedName>
</protein>
<keyword evidence="1" id="KW-1133">Transmembrane helix</keyword>
<feature type="transmembrane region" description="Helical" evidence="1">
    <location>
        <begin position="6"/>
        <end position="28"/>
    </location>
</feature>
<evidence type="ECO:0000256" key="1">
    <source>
        <dbReference type="SAM" id="Phobius"/>
    </source>
</evidence>
<dbReference type="Proteomes" id="UP000182690">
    <property type="component" value="Unassembled WGS sequence"/>
</dbReference>
<dbReference type="AlphaFoldDB" id="A0A1H0XQ05"/>
<dbReference type="EMBL" id="FNKB01000001">
    <property type="protein sequence ID" value="SDQ05311.1"/>
    <property type="molecule type" value="Genomic_DNA"/>
</dbReference>
<evidence type="ECO:0000313" key="3">
    <source>
        <dbReference type="EMBL" id="SDQ05311.1"/>
    </source>
</evidence>
<accession>A0A1H0XQ05</accession>
<keyword evidence="1" id="KW-0472">Membrane</keyword>
<organism evidence="2 4">
    <name type="scientific">Leucobacter chromiiresistens</name>
    <dbReference type="NCBI Taxonomy" id="1079994"/>
    <lineage>
        <taxon>Bacteria</taxon>
        <taxon>Bacillati</taxon>
        <taxon>Actinomycetota</taxon>
        <taxon>Actinomycetes</taxon>
        <taxon>Micrococcales</taxon>
        <taxon>Microbacteriaceae</taxon>
        <taxon>Leucobacter</taxon>
    </lineage>
</organism>
<name>A0A1H0XQ05_9MICO</name>
<gene>
    <name evidence="2" type="ORF">SAMN04488565_0014</name>
    <name evidence="3" type="ORF">SAMN04488565_0068</name>
</gene>
<proteinExistence type="predicted"/>